<proteinExistence type="predicted"/>
<dbReference type="PANTHER" id="PTHR42951:SF4">
    <property type="entry name" value="ACYL-COENZYME A THIOESTERASE MBLAC2"/>
    <property type="match status" value="1"/>
</dbReference>
<dbReference type="InterPro" id="IPR001279">
    <property type="entry name" value="Metallo-B-lactamas"/>
</dbReference>
<dbReference type="CDD" id="cd16282">
    <property type="entry name" value="metallo-hydrolase-like_MBL-fold"/>
    <property type="match status" value="1"/>
</dbReference>
<feature type="domain" description="Metallo-beta-lactamase" evidence="1">
    <location>
        <begin position="15"/>
        <end position="216"/>
    </location>
</feature>
<dbReference type="SUPFAM" id="SSF56281">
    <property type="entry name" value="Metallo-hydrolase/oxidoreductase"/>
    <property type="match status" value="1"/>
</dbReference>
<evidence type="ECO:0000313" key="2">
    <source>
        <dbReference type="EMBL" id="SVA47845.1"/>
    </source>
</evidence>
<reference evidence="2" key="1">
    <citation type="submission" date="2018-05" db="EMBL/GenBank/DDBJ databases">
        <authorList>
            <person name="Lanie J.A."/>
            <person name="Ng W.-L."/>
            <person name="Kazmierczak K.M."/>
            <person name="Andrzejewski T.M."/>
            <person name="Davidsen T.M."/>
            <person name="Wayne K.J."/>
            <person name="Tettelin H."/>
            <person name="Glass J.I."/>
            <person name="Rusch D."/>
            <person name="Podicherti R."/>
            <person name="Tsui H.-C.T."/>
            <person name="Winkler M.E."/>
        </authorList>
    </citation>
    <scope>NUCLEOTIDE SEQUENCE</scope>
</reference>
<dbReference type="SMART" id="SM00849">
    <property type="entry name" value="Lactamase_B"/>
    <property type="match status" value="1"/>
</dbReference>
<name>A0A381W5R3_9ZZZZ</name>
<sequence length="288" mass="31384">VLPVQGNVYMLVGAGGNVTAQIGEEGVLIVDTQYAELSHKLHAEIKKLSDRPIQFVINTHAHKDHTGGNANFAKFGQSIFGGNVTGIVDGAQMESQAKILAHENVLLRIAEENPPILFSGWPTDTFFRDKKELFFNGEGVQILHQPAAHTDGDSIVFFRRSDVISTGDVFSSNLYPVIDSALGGSIQGIIEALSHIIDLAVPALMQEGGTMIIPGHGRLCDEADVVEYRDMVIITKDRIEDMIKKGMTLEEVIAARPTLGYDGQYGAQNGFWTTERFVEAVYRDLGGT</sequence>
<dbReference type="AlphaFoldDB" id="A0A381W5R3"/>
<gene>
    <name evidence="2" type="ORF">METZ01_LOCUS100699</name>
</gene>
<dbReference type="Gene3D" id="3.60.15.10">
    <property type="entry name" value="Ribonuclease Z/Hydroxyacylglutathione hydrolase-like"/>
    <property type="match status" value="1"/>
</dbReference>
<protein>
    <recommendedName>
        <fullName evidence="1">Metallo-beta-lactamase domain-containing protein</fullName>
    </recommendedName>
</protein>
<dbReference type="InterPro" id="IPR050855">
    <property type="entry name" value="NDM-1-like"/>
</dbReference>
<dbReference type="PANTHER" id="PTHR42951">
    <property type="entry name" value="METALLO-BETA-LACTAMASE DOMAIN-CONTAINING"/>
    <property type="match status" value="1"/>
</dbReference>
<accession>A0A381W5R3</accession>
<evidence type="ECO:0000259" key="1">
    <source>
        <dbReference type="SMART" id="SM00849"/>
    </source>
</evidence>
<feature type="non-terminal residue" evidence="2">
    <location>
        <position position="1"/>
    </location>
</feature>
<dbReference type="EMBL" id="UINC01010783">
    <property type="protein sequence ID" value="SVA47845.1"/>
    <property type="molecule type" value="Genomic_DNA"/>
</dbReference>
<dbReference type="Pfam" id="PF00753">
    <property type="entry name" value="Lactamase_B"/>
    <property type="match status" value="1"/>
</dbReference>
<dbReference type="InterPro" id="IPR036866">
    <property type="entry name" value="RibonucZ/Hydroxyglut_hydro"/>
</dbReference>
<organism evidence="2">
    <name type="scientific">marine metagenome</name>
    <dbReference type="NCBI Taxonomy" id="408172"/>
    <lineage>
        <taxon>unclassified sequences</taxon>
        <taxon>metagenomes</taxon>
        <taxon>ecological metagenomes</taxon>
    </lineage>
</organism>